<dbReference type="EMBL" id="NKQK01000024">
    <property type="protein sequence ID" value="PSR93087.1"/>
    <property type="molecule type" value="Genomic_DNA"/>
</dbReference>
<dbReference type="OrthoDB" id="1922977at2759"/>
<name>A0A2R6PLY9_ACTCC</name>
<dbReference type="STRING" id="1590841.A0A2R6PLY9"/>
<evidence type="ECO:0000256" key="1">
    <source>
        <dbReference type="SAM" id="MobiDB-lite"/>
    </source>
</evidence>
<reference evidence="3 4" key="1">
    <citation type="submission" date="2017-07" db="EMBL/GenBank/DDBJ databases">
        <title>An improved, manually edited Actinidia chinensis var. chinensis (kiwifruit) genome highlights the challenges associated with draft genomes and gene prediction in plants.</title>
        <authorList>
            <person name="Pilkington S."/>
            <person name="Crowhurst R."/>
            <person name="Hilario E."/>
            <person name="Nardozza S."/>
            <person name="Fraser L."/>
            <person name="Peng Y."/>
            <person name="Gunaseelan K."/>
            <person name="Simpson R."/>
            <person name="Tahir J."/>
            <person name="Deroles S."/>
            <person name="Templeton K."/>
            <person name="Luo Z."/>
            <person name="Davy M."/>
            <person name="Cheng C."/>
            <person name="Mcneilage M."/>
            <person name="Scaglione D."/>
            <person name="Liu Y."/>
            <person name="Zhang Q."/>
            <person name="Datson P."/>
            <person name="De Silva N."/>
            <person name="Gardiner S."/>
            <person name="Bassett H."/>
            <person name="Chagne D."/>
            <person name="Mccallum J."/>
            <person name="Dzierzon H."/>
            <person name="Deng C."/>
            <person name="Wang Y.-Y."/>
            <person name="Barron N."/>
            <person name="Manako K."/>
            <person name="Bowen J."/>
            <person name="Foster T."/>
            <person name="Erridge Z."/>
            <person name="Tiffin H."/>
            <person name="Waite C."/>
            <person name="Davies K."/>
            <person name="Grierson E."/>
            <person name="Laing W."/>
            <person name="Kirk R."/>
            <person name="Chen X."/>
            <person name="Wood M."/>
            <person name="Montefiori M."/>
            <person name="Brummell D."/>
            <person name="Schwinn K."/>
            <person name="Catanach A."/>
            <person name="Fullerton C."/>
            <person name="Li D."/>
            <person name="Meiyalaghan S."/>
            <person name="Nieuwenhuizen N."/>
            <person name="Read N."/>
            <person name="Prakash R."/>
            <person name="Hunter D."/>
            <person name="Zhang H."/>
            <person name="Mckenzie M."/>
            <person name="Knabel M."/>
            <person name="Harris A."/>
            <person name="Allan A."/>
            <person name="Chen A."/>
            <person name="Janssen B."/>
            <person name="Plunkett B."/>
            <person name="Dwamena C."/>
            <person name="Voogd C."/>
            <person name="Leif D."/>
            <person name="Lafferty D."/>
            <person name="Souleyre E."/>
            <person name="Varkonyi-Gasic E."/>
            <person name="Gambi F."/>
            <person name="Hanley J."/>
            <person name="Yao J.-L."/>
            <person name="Cheung J."/>
            <person name="David K."/>
            <person name="Warren B."/>
            <person name="Marsh K."/>
            <person name="Snowden K."/>
            <person name="Lin-Wang K."/>
            <person name="Brian L."/>
            <person name="Martinez-Sanchez M."/>
            <person name="Wang M."/>
            <person name="Ileperuma N."/>
            <person name="Macnee N."/>
            <person name="Campin R."/>
            <person name="Mcatee P."/>
            <person name="Drummond R."/>
            <person name="Espley R."/>
            <person name="Ireland H."/>
            <person name="Wu R."/>
            <person name="Atkinson R."/>
            <person name="Karunairetnam S."/>
            <person name="Bulley S."/>
            <person name="Chunkath S."/>
            <person name="Hanley Z."/>
            <person name="Storey R."/>
            <person name="Thrimawithana A."/>
            <person name="Thomson S."/>
            <person name="David C."/>
            <person name="Testolin R."/>
        </authorList>
    </citation>
    <scope>NUCLEOTIDE SEQUENCE [LARGE SCALE GENOMIC DNA]</scope>
    <source>
        <strain evidence="4">cv. Red5</strain>
        <tissue evidence="3">Young leaf</tissue>
    </source>
</reference>
<gene>
    <name evidence="3" type="ORF">CEY00_Acc27696</name>
</gene>
<dbReference type="GO" id="GO:0000178">
    <property type="term" value="C:exosome (RNase complex)"/>
    <property type="evidence" value="ECO:0007669"/>
    <property type="project" value="TreeGrafter"/>
</dbReference>
<evidence type="ECO:0000259" key="2">
    <source>
        <dbReference type="Pfam" id="PF10650"/>
    </source>
</evidence>
<comment type="caution">
    <text evidence="3">The sequence shown here is derived from an EMBL/GenBank/DDBJ whole genome shotgun (WGS) entry which is preliminary data.</text>
</comment>
<dbReference type="InterPro" id="IPR011990">
    <property type="entry name" value="TPR-like_helical_dom_sf"/>
</dbReference>
<dbReference type="InParanoid" id="A0A2R6PLY9"/>
<dbReference type="Pfam" id="PF10650">
    <property type="entry name" value="zf-C3H1"/>
    <property type="match status" value="1"/>
</dbReference>
<feature type="region of interest" description="Disordered" evidence="1">
    <location>
        <begin position="631"/>
        <end position="666"/>
    </location>
</feature>
<evidence type="ECO:0000313" key="4">
    <source>
        <dbReference type="Proteomes" id="UP000241394"/>
    </source>
</evidence>
<feature type="region of interest" description="Disordered" evidence="1">
    <location>
        <begin position="195"/>
        <end position="219"/>
    </location>
</feature>
<feature type="domain" description="Putative zinc-finger" evidence="2">
    <location>
        <begin position="921"/>
        <end position="941"/>
    </location>
</feature>
<dbReference type="InterPro" id="IPR039278">
    <property type="entry name" value="Red1"/>
</dbReference>
<keyword evidence="4" id="KW-1185">Reference proteome</keyword>
<accession>A0A2R6PLY9</accession>
<protein>
    <submittedName>
        <fullName evidence="3">Zinc finger C3H1 domain-containing protein</fullName>
    </submittedName>
</protein>
<feature type="compositionally biased region" description="Polar residues" evidence="1">
    <location>
        <begin position="236"/>
        <end position="255"/>
    </location>
</feature>
<evidence type="ECO:0000313" key="3">
    <source>
        <dbReference type="EMBL" id="PSR93087.1"/>
    </source>
</evidence>
<dbReference type="OMA" id="TVLEAWH"/>
<dbReference type="PANTHER" id="PTHR21563">
    <property type="entry name" value="ZINC FINGER C3H1 DOMAIN-CONTAINING PROTEIN"/>
    <property type="match status" value="1"/>
</dbReference>
<feature type="compositionally biased region" description="Polar residues" evidence="1">
    <location>
        <begin position="293"/>
        <end position="303"/>
    </location>
</feature>
<dbReference type="Gramene" id="PSR93087">
    <property type="protein sequence ID" value="PSR93087"/>
    <property type="gene ID" value="CEY00_Acc27696"/>
</dbReference>
<reference evidence="4" key="2">
    <citation type="journal article" date="2018" name="BMC Genomics">
        <title>A manually annotated Actinidia chinensis var. chinensis (kiwifruit) genome highlights the challenges associated with draft genomes and gene prediction in plants.</title>
        <authorList>
            <person name="Pilkington S.M."/>
            <person name="Crowhurst R."/>
            <person name="Hilario E."/>
            <person name="Nardozza S."/>
            <person name="Fraser L."/>
            <person name="Peng Y."/>
            <person name="Gunaseelan K."/>
            <person name="Simpson R."/>
            <person name="Tahir J."/>
            <person name="Deroles S.C."/>
            <person name="Templeton K."/>
            <person name="Luo Z."/>
            <person name="Davy M."/>
            <person name="Cheng C."/>
            <person name="McNeilage M."/>
            <person name="Scaglione D."/>
            <person name="Liu Y."/>
            <person name="Zhang Q."/>
            <person name="Datson P."/>
            <person name="De Silva N."/>
            <person name="Gardiner S.E."/>
            <person name="Bassett H."/>
            <person name="Chagne D."/>
            <person name="McCallum J."/>
            <person name="Dzierzon H."/>
            <person name="Deng C."/>
            <person name="Wang Y.Y."/>
            <person name="Barron L."/>
            <person name="Manako K."/>
            <person name="Bowen J."/>
            <person name="Foster T.M."/>
            <person name="Erridge Z.A."/>
            <person name="Tiffin H."/>
            <person name="Waite C.N."/>
            <person name="Davies K.M."/>
            <person name="Grierson E.P."/>
            <person name="Laing W.A."/>
            <person name="Kirk R."/>
            <person name="Chen X."/>
            <person name="Wood M."/>
            <person name="Montefiori M."/>
            <person name="Brummell D.A."/>
            <person name="Schwinn K.E."/>
            <person name="Catanach A."/>
            <person name="Fullerton C."/>
            <person name="Li D."/>
            <person name="Meiyalaghan S."/>
            <person name="Nieuwenhuizen N."/>
            <person name="Read N."/>
            <person name="Prakash R."/>
            <person name="Hunter D."/>
            <person name="Zhang H."/>
            <person name="McKenzie M."/>
            <person name="Knabel M."/>
            <person name="Harris A."/>
            <person name="Allan A.C."/>
            <person name="Gleave A."/>
            <person name="Chen A."/>
            <person name="Janssen B.J."/>
            <person name="Plunkett B."/>
            <person name="Ampomah-Dwamena C."/>
            <person name="Voogd C."/>
            <person name="Leif D."/>
            <person name="Lafferty D."/>
            <person name="Souleyre E.J.F."/>
            <person name="Varkonyi-Gasic E."/>
            <person name="Gambi F."/>
            <person name="Hanley J."/>
            <person name="Yao J.L."/>
            <person name="Cheung J."/>
            <person name="David K.M."/>
            <person name="Warren B."/>
            <person name="Marsh K."/>
            <person name="Snowden K.C."/>
            <person name="Lin-Wang K."/>
            <person name="Brian L."/>
            <person name="Martinez-Sanchez M."/>
            <person name="Wang M."/>
            <person name="Ileperuma N."/>
            <person name="Macnee N."/>
            <person name="Campin R."/>
            <person name="McAtee P."/>
            <person name="Drummond R.S.M."/>
            <person name="Espley R.V."/>
            <person name="Ireland H.S."/>
            <person name="Wu R."/>
            <person name="Atkinson R.G."/>
            <person name="Karunairetnam S."/>
            <person name="Bulley S."/>
            <person name="Chunkath S."/>
            <person name="Hanley Z."/>
            <person name="Storey R."/>
            <person name="Thrimawithana A.H."/>
            <person name="Thomson S."/>
            <person name="David C."/>
            <person name="Testolin R."/>
            <person name="Huang H."/>
            <person name="Hellens R.P."/>
            <person name="Schaffer R.J."/>
        </authorList>
    </citation>
    <scope>NUCLEOTIDE SEQUENCE [LARGE SCALE GENOMIC DNA]</scope>
    <source>
        <strain evidence="4">cv. Red5</strain>
    </source>
</reference>
<sequence length="1737" mass="191753">MEESNELGTKAVASVSAIESPSHEELRAGSASDLNISSVAQEETVPVASFNKIGVKEGRRVSTGNPNSFVDMPSGTSAQLNYQKGTEKNRAPFVPFVISFSDDDSGSDSEEIKLSQALETKGNALGVDADRRSPASLLPKSQTLQRTTKVEAGLMPKKLSLGRTFVSSITKINGANSKNGRPLTEQRSRVRNFNTPNNRLVGQEHGVNQKTHLSSSKLQDLRQQIAIRENELKLKSAQQNKEIVSGSSRDYNTTDSDNDTARKRRATSADFVPREKRDPEKKRLKLSDPHKSQLISNVPSGNSLMEDGGQQRINERIHRDKEIPLGKMHAGAAQQKKQDDTRHLLSGSRSTGVKGCAGADVFGGGSKCDRNTKLVDPLIPLKQPERIVNSSAKNFPKGSSTVELKHSSELNCHLTQISDKATYGKNLTVGSKLPEVRSSEKANKPISNTKHLACSLRVPASDMGTSDVSLNNASLCNCLGTLSISQDENIDMQSLLDMEELQDKELEVAQEHRLKCEIEERNALKAYRNAQRALIEANARCSYLYRKREFYSAHFRSLMMENSSLFWSSGMHNCNGTGPNSSNNMSEDHVPQIPTSSNQMQAEYSDYNQQGHYSNIQAANGALQIVSDQHVDGQHLASDPCSEPDASTSEPHKNDRITDGVCSPSSDLNELVDEDEDEETFPLDYKSVKSGHYCQGKEEHYGQRAKDINGEAQRKFSSDSSKDSLLLEATLRSQLFARLGTKTLSKKSGLIHNTDSADVTVVEHGGSAGQAEMNLGNVPFPAVEKSQHSGFGGTDIEEKIISELPLQNNEGHVENFSSNYASPTAEPSDGCFSAEGNQSSRSVTVSCPNLRSTFCHLKVAEPVHLVGLQSIDNEVGNSVRSVEIQPSILSSVSMDKTSMNICAGKVGCYTCHLAIDPFWPLCMFELRGKCNNDECPWQHVKDYSCKNMSLENSDSTDCQVGSLTHKAKSYGATSTSKDNDGLDLATPTYLVCLDTLKADLHPRGSVIVRNVGLCWQKCFSSSLAISTLLPSDLPTEEPFLHGTQARTEVHGSWNGQSLYFHRKSGKMGQLDQRFADSDQSLEMALLNLHHEVNKRKGRIEALKVLARALEANLSSVILWVVYLHIYYSSEKSIGKDDMFHSAVEHNEGSYELWLMYINSRIQLKDRLVAYDNALLALCRHASAADCDTVHASACILDLFLQLVNCLCISGNADKAIEKINGIFPFTKSSDGPHPLLLSSILPCLTLYEKCIFWLSCVYILVYRKLPDAIVQQFECEKEISEMEWPSAHLTGDAKQQAVKLIEMAVDSLALYIDSQSLESESTLKAAHVFAVNHIRCIAVLEGLECSRTLLEKYTKLYPSCLELVLMLGRMWEDDFVDSSFVGFKEALSNWPEDVPGVQCIWNQYAECVLQNGKYDFAKELMNQWFHSVWEVQHSRCEEDSLEEENPHSVCSLDLASGFNLDAWVSNSSGIDAVFGLLNLSLYKLLQNDLSEARLAIDRALKAAAAENYKHCVREHAMFLLSNDSHFKEGTSSGILSILKGYLVDPQAFPTCQPLSRKFIQSIKKPRVRQLVSNIWSVVSSDFSIINLVLEVCFGPSLLPQTFSKLKDLVDFVEAIMEILPSNYQLAMSICKLLGKCSNPADVTNASVSFWASSLLVNALFQAVPVAAEYVWVEAAGVLHNLTEIQSISGSFHRRALSVYPFSLGLWKSYLNLSRITGNTGSVIEAARERGIKLESTL</sequence>
<dbReference type="Proteomes" id="UP000241394">
    <property type="component" value="Chromosome LG24"/>
</dbReference>
<proteinExistence type="predicted"/>
<dbReference type="GO" id="GO:0005634">
    <property type="term" value="C:nucleus"/>
    <property type="evidence" value="ECO:0007669"/>
    <property type="project" value="TreeGrafter"/>
</dbReference>
<feature type="region of interest" description="Disordered" evidence="1">
    <location>
        <begin position="235"/>
        <end position="307"/>
    </location>
</feature>
<feature type="compositionally biased region" description="Basic and acidic residues" evidence="1">
    <location>
        <begin position="272"/>
        <end position="291"/>
    </location>
</feature>
<dbReference type="InterPro" id="IPR019607">
    <property type="entry name" value="Putative_zinc-finger_domain"/>
</dbReference>
<feature type="region of interest" description="Disordered" evidence="1">
    <location>
        <begin position="1"/>
        <end position="30"/>
    </location>
</feature>
<dbReference type="FunCoup" id="A0A2R6PLY9">
    <property type="interactions" value="2054"/>
</dbReference>
<dbReference type="PANTHER" id="PTHR21563:SF3">
    <property type="entry name" value="ZINC FINGER C3H1 DOMAIN-CONTAINING PROTEIN"/>
    <property type="match status" value="1"/>
</dbReference>
<organism evidence="3 4">
    <name type="scientific">Actinidia chinensis var. chinensis</name>
    <name type="common">Chinese soft-hair kiwi</name>
    <dbReference type="NCBI Taxonomy" id="1590841"/>
    <lineage>
        <taxon>Eukaryota</taxon>
        <taxon>Viridiplantae</taxon>
        <taxon>Streptophyta</taxon>
        <taxon>Embryophyta</taxon>
        <taxon>Tracheophyta</taxon>
        <taxon>Spermatophyta</taxon>
        <taxon>Magnoliopsida</taxon>
        <taxon>eudicotyledons</taxon>
        <taxon>Gunneridae</taxon>
        <taxon>Pentapetalae</taxon>
        <taxon>asterids</taxon>
        <taxon>Ericales</taxon>
        <taxon>Actinidiaceae</taxon>
        <taxon>Actinidia</taxon>
    </lineage>
</organism>
<dbReference type="SUPFAM" id="SSF48452">
    <property type="entry name" value="TPR-like"/>
    <property type="match status" value="1"/>
</dbReference>